<protein>
    <recommendedName>
        <fullName evidence="3">SLA1 homology domain-containing protein</fullName>
    </recommendedName>
</protein>
<organism evidence="1 2">
    <name type="scientific">Haloferula sargassicola</name>
    <dbReference type="NCBI Taxonomy" id="490096"/>
    <lineage>
        <taxon>Bacteria</taxon>
        <taxon>Pseudomonadati</taxon>
        <taxon>Verrucomicrobiota</taxon>
        <taxon>Verrucomicrobiia</taxon>
        <taxon>Verrucomicrobiales</taxon>
        <taxon>Verrucomicrobiaceae</taxon>
        <taxon>Haloferula</taxon>
    </lineage>
</organism>
<accession>A0ABP9UQ86</accession>
<sequence length="256" mass="28272">MTLRPSGMARSPSMRFLHFLTPFLAILTLQAEPRIWKSADSDATFEGELITQNDTEVTIRRTDGKEFTVAKTRLHPDDRAWIAAQAEPDLPPPGATFDTLRFGDDRDQVRAKLLKSRLVEPTVDATFLARIGLNGAFRTREKVGGLSCLLFFDWDGKGKLSEIILQTEDCGAGTYAGKLHETWQEMIALLTELHGEPLQGADYPKMADLGDGAFLGSHLWRLKSGGSALLGTSRDGEAYHAGIRFTAEEIEPVRTP</sequence>
<name>A0ABP9UQ86_9BACT</name>
<keyword evidence="2" id="KW-1185">Reference proteome</keyword>
<dbReference type="EMBL" id="BAABRI010000010">
    <property type="protein sequence ID" value="GAA5482856.1"/>
    <property type="molecule type" value="Genomic_DNA"/>
</dbReference>
<evidence type="ECO:0000313" key="2">
    <source>
        <dbReference type="Proteomes" id="UP001476282"/>
    </source>
</evidence>
<dbReference type="Proteomes" id="UP001476282">
    <property type="component" value="Unassembled WGS sequence"/>
</dbReference>
<evidence type="ECO:0000313" key="1">
    <source>
        <dbReference type="EMBL" id="GAA5482856.1"/>
    </source>
</evidence>
<comment type="caution">
    <text evidence="1">The sequence shown here is derived from an EMBL/GenBank/DDBJ whole genome shotgun (WGS) entry which is preliminary data.</text>
</comment>
<gene>
    <name evidence="1" type="ORF">Hsar01_02081</name>
</gene>
<proteinExistence type="predicted"/>
<dbReference type="Gene3D" id="2.30.30.700">
    <property type="entry name" value="SLA1 homology domain 1"/>
    <property type="match status" value="1"/>
</dbReference>
<reference evidence="1 2" key="1">
    <citation type="submission" date="2024-02" db="EMBL/GenBank/DDBJ databases">
        <title>Haloferula sargassicola NBRC 104335.</title>
        <authorList>
            <person name="Ichikawa N."/>
            <person name="Katano-Makiyama Y."/>
            <person name="Hidaka K."/>
        </authorList>
    </citation>
    <scope>NUCLEOTIDE SEQUENCE [LARGE SCALE GENOMIC DNA]</scope>
    <source>
        <strain evidence="1 2">NBRC 104335</strain>
    </source>
</reference>
<evidence type="ECO:0008006" key="3">
    <source>
        <dbReference type="Google" id="ProtNLM"/>
    </source>
</evidence>